<evidence type="ECO:0000313" key="7">
    <source>
        <dbReference type="Proteomes" id="UP001347796"/>
    </source>
</evidence>
<sequence>MAGRGRGRGRGVLLSSEVMNHIAGVPGGGAENSVPKKETRGRNNSVSDIEEVVGNLSLNIDEKQLKDLTKISEEVCKTAEDLKKLAAIIYEKCLKDRELAESGSYVAQKLSNFEVDGVKFRASLLSLVQQDFKVKEDLRKESTSKFLGFFTFLCQIFFNLKIGNREPIKPLVGPIMECCDMIVDSEGEKCDDDEFECISMQLQCVGKLIESVDSDRMHDFLEKVRKKIVMDKTPPKVRCVLLELIECYGRKWEPASNDVTRCYCDIMAELYAGMVV</sequence>
<dbReference type="SUPFAM" id="SSF48371">
    <property type="entry name" value="ARM repeat"/>
    <property type="match status" value="1"/>
</dbReference>
<dbReference type="GO" id="GO:0005829">
    <property type="term" value="C:cytosol"/>
    <property type="evidence" value="ECO:0007669"/>
    <property type="project" value="TreeGrafter"/>
</dbReference>
<keyword evidence="3" id="KW-0810">Translation regulation</keyword>
<feature type="domain" description="MIF4G" evidence="5">
    <location>
        <begin position="68"/>
        <end position="246"/>
    </location>
</feature>
<dbReference type="InterPro" id="IPR016024">
    <property type="entry name" value="ARM-type_fold"/>
</dbReference>
<dbReference type="InterPro" id="IPR051367">
    <property type="entry name" value="mRNA_TranslReg/HistoneTransl"/>
</dbReference>
<evidence type="ECO:0000313" key="6">
    <source>
        <dbReference type="EMBL" id="KAK6184953.1"/>
    </source>
</evidence>
<dbReference type="Proteomes" id="UP001347796">
    <property type="component" value="Unassembled WGS sequence"/>
</dbReference>
<evidence type="ECO:0000256" key="4">
    <source>
        <dbReference type="SAM" id="MobiDB-lite"/>
    </source>
</evidence>
<comment type="caution">
    <text evidence="6">The sequence shown here is derived from an EMBL/GenBank/DDBJ whole genome shotgun (WGS) entry which is preliminary data.</text>
</comment>
<evidence type="ECO:0000256" key="3">
    <source>
        <dbReference type="ARBA" id="ARBA00022845"/>
    </source>
</evidence>
<protein>
    <recommendedName>
        <fullName evidence="5">MIF4G domain-containing protein</fullName>
    </recommendedName>
</protein>
<name>A0AAN8K3B5_PATCE</name>
<evidence type="ECO:0000256" key="2">
    <source>
        <dbReference type="ARBA" id="ARBA00022490"/>
    </source>
</evidence>
<dbReference type="EMBL" id="JAZGQO010000006">
    <property type="protein sequence ID" value="KAK6184953.1"/>
    <property type="molecule type" value="Genomic_DNA"/>
</dbReference>
<dbReference type="GO" id="GO:0006446">
    <property type="term" value="P:regulation of translational initiation"/>
    <property type="evidence" value="ECO:0007669"/>
    <property type="project" value="TreeGrafter"/>
</dbReference>
<gene>
    <name evidence="6" type="ORF">SNE40_007295</name>
</gene>
<keyword evidence="2" id="KW-0963">Cytoplasm</keyword>
<comment type="subcellular location">
    <subcellularLocation>
        <location evidence="1">Cytoplasm</location>
    </subcellularLocation>
</comment>
<dbReference type="GO" id="GO:0003723">
    <property type="term" value="F:RNA binding"/>
    <property type="evidence" value="ECO:0007669"/>
    <property type="project" value="InterPro"/>
</dbReference>
<organism evidence="6 7">
    <name type="scientific">Patella caerulea</name>
    <name type="common">Rayed Mediterranean limpet</name>
    <dbReference type="NCBI Taxonomy" id="87958"/>
    <lineage>
        <taxon>Eukaryota</taxon>
        <taxon>Metazoa</taxon>
        <taxon>Spiralia</taxon>
        <taxon>Lophotrochozoa</taxon>
        <taxon>Mollusca</taxon>
        <taxon>Gastropoda</taxon>
        <taxon>Patellogastropoda</taxon>
        <taxon>Patelloidea</taxon>
        <taxon>Patellidae</taxon>
        <taxon>Patella</taxon>
    </lineage>
</organism>
<proteinExistence type="predicted"/>
<evidence type="ECO:0000256" key="1">
    <source>
        <dbReference type="ARBA" id="ARBA00004496"/>
    </source>
</evidence>
<dbReference type="Pfam" id="PF02854">
    <property type="entry name" value="MIF4G"/>
    <property type="match status" value="1"/>
</dbReference>
<dbReference type="GO" id="GO:0008494">
    <property type="term" value="F:translation activator activity"/>
    <property type="evidence" value="ECO:0007669"/>
    <property type="project" value="TreeGrafter"/>
</dbReference>
<evidence type="ECO:0000259" key="5">
    <source>
        <dbReference type="Pfam" id="PF02854"/>
    </source>
</evidence>
<feature type="region of interest" description="Disordered" evidence="4">
    <location>
        <begin position="23"/>
        <end position="45"/>
    </location>
</feature>
<dbReference type="Gene3D" id="1.25.40.180">
    <property type="match status" value="1"/>
</dbReference>
<accession>A0AAN8K3B5</accession>
<reference evidence="6 7" key="1">
    <citation type="submission" date="2024-01" db="EMBL/GenBank/DDBJ databases">
        <title>The genome of the rayed Mediterranean limpet Patella caerulea (Linnaeus, 1758).</title>
        <authorList>
            <person name="Anh-Thu Weber A."/>
            <person name="Halstead-Nussloch G."/>
        </authorList>
    </citation>
    <scope>NUCLEOTIDE SEQUENCE [LARGE SCALE GENOMIC DNA]</scope>
    <source>
        <strain evidence="6">AATW-2023a</strain>
        <tissue evidence="6">Whole specimen</tissue>
    </source>
</reference>
<keyword evidence="7" id="KW-1185">Reference proteome</keyword>
<dbReference type="AlphaFoldDB" id="A0AAN8K3B5"/>
<dbReference type="InterPro" id="IPR003890">
    <property type="entry name" value="MIF4G-like_typ-3"/>
</dbReference>
<dbReference type="PANTHER" id="PTHR23254:SF16">
    <property type="entry name" value="CBP80_20-DEPENDENT TRANSLATION INITIATION FACTOR"/>
    <property type="match status" value="1"/>
</dbReference>
<dbReference type="PANTHER" id="PTHR23254">
    <property type="entry name" value="EIF4G DOMAIN PROTEIN"/>
    <property type="match status" value="1"/>
</dbReference>